<evidence type="ECO:0000256" key="6">
    <source>
        <dbReference type="ARBA" id="ARBA00023136"/>
    </source>
</evidence>
<evidence type="ECO:0000256" key="8">
    <source>
        <dbReference type="SAM" id="MobiDB-lite"/>
    </source>
</evidence>
<feature type="transmembrane region" description="Helical" evidence="9">
    <location>
        <begin position="450"/>
        <end position="469"/>
    </location>
</feature>
<feature type="transmembrane region" description="Helical" evidence="9">
    <location>
        <begin position="283"/>
        <end position="304"/>
    </location>
</feature>
<evidence type="ECO:0000256" key="1">
    <source>
        <dbReference type="ARBA" id="ARBA00004141"/>
    </source>
</evidence>
<protein>
    <submittedName>
        <fullName evidence="10">Major facilitator</fullName>
    </submittedName>
</protein>
<organism evidence="10 11">
    <name type="scientific">Fusarium mundagurra</name>
    <dbReference type="NCBI Taxonomy" id="1567541"/>
    <lineage>
        <taxon>Eukaryota</taxon>
        <taxon>Fungi</taxon>
        <taxon>Dikarya</taxon>
        <taxon>Ascomycota</taxon>
        <taxon>Pezizomycotina</taxon>
        <taxon>Sordariomycetes</taxon>
        <taxon>Hypocreomycetidae</taxon>
        <taxon>Hypocreales</taxon>
        <taxon>Nectriaceae</taxon>
        <taxon>Fusarium</taxon>
        <taxon>Fusarium fujikuroi species complex</taxon>
    </lineage>
</organism>
<dbReference type="OrthoDB" id="4078873at2759"/>
<comment type="subcellular location">
    <subcellularLocation>
        <location evidence="1">Membrane</location>
        <topology evidence="1">Multi-pass membrane protein</topology>
    </subcellularLocation>
</comment>
<feature type="transmembrane region" description="Helical" evidence="9">
    <location>
        <begin position="425"/>
        <end position="444"/>
    </location>
</feature>
<keyword evidence="3" id="KW-0813">Transport</keyword>
<proteinExistence type="inferred from homology"/>
<evidence type="ECO:0000313" key="11">
    <source>
        <dbReference type="Proteomes" id="UP000544331"/>
    </source>
</evidence>
<evidence type="ECO:0000256" key="3">
    <source>
        <dbReference type="ARBA" id="ARBA00022448"/>
    </source>
</evidence>
<dbReference type="Pfam" id="PF07690">
    <property type="entry name" value="MFS_1"/>
    <property type="match status" value="1"/>
</dbReference>
<feature type="transmembrane region" description="Helical" evidence="9">
    <location>
        <begin position="559"/>
        <end position="581"/>
    </location>
</feature>
<dbReference type="PANTHER" id="PTHR23501:SF3">
    <property type="entry name" value="MAJOR FACILITATOR SUPERFAMILY (MFS) PROFILE DOMAIN-CONTAINING PROTEIN"/>
    <property type="match status" value="1"/>
</dbReference>
<dbReference type="AlphaFoldDB" id="A0A8H6CXN1"/>
<dbReference type="Proteomes" id="UP000544331">
    <property type="component" value="Unassembled WGS sequence"/>
</dbReference>
<accession>A0A8H6CXN1</accession>
<dbReference type="GO" id="GO:0005886">
    <property type="term" value="C:plasma membrane"/>
    <property type="evidence" value="ECO:0007669"/>
    <property type="project" value="TreeGrafter"/>
</dbReference>
<comment type="similarity">
    <text evidence="2">Belongs to the major facilitator superfamily.</text>
</comment>
<evidence type="ECO:0000256" key="9">
    <source>
        <dbReference type="SAM" id="Phobius"/>
    </source>
</evidence>
<keyword evidence="7" id="KW-0325">Glycoprotein</keyword>
<feature type="transmembrane region" description="Helical" evidence="9">
    <location>
        <begin position="359"/>
        <end position="380"/>
    </location>
</feature>
<evidence type="ECO:0000256" key="7">
    <source>
        <dbReference type="ARBA" id="ARBA00023180"/>
    </source>
</evidence>
<evidence type="ECO:0000256" key="5">
    <source>
        <dbReference type="ARBA" id="ARBA00022989"/>
    </source>
</evidence>
<dbReference type="FunFam" id="1.20.1250.20:FF:000284">
    <property type="entry name" value="Siderophore iron transporter mirB"/>
    <property type="match status" value="1"/>
</dbReference>
<feature type="transmembrane region" description="Helical" evidence="9">
    <location>
        <begin position="168"/>
        <end position="190"/>
    </location>
</feature>
<feature type="transmembrane region" description="Helical" evidence="9">
    <location>
        <begin position="316"/>
        <end position="338"/>
    </location>
</feature>
<feature type="transmembrane region" description="Helical" evidence="9">
    <location>
        <begin position="400"/>
        <end position="418"/>
    </location>
</feature>
<dbReference type="InterPro" id="IPR011701">
    <property type="entry name" value="MFS"/>
</dbReference>
<keyword evidence="11" id="KW-1185">Reference proteome</keyword>
<dbReference type="PANTHER" id="PTHR23501">
    <property type="entry name" value="MAJOR FACILITATOR SUPERFAMILY"/>
    <property type="match status" value="1"/>
</dbReference>
<feature type="region of interest" description="Disordered" evidence="8">
    <location>
        <begin position="12"/>
        <end position="36"/>
    </location>
</feature>
<sequence>MKLLSGVKEAFRATTKKQNPTDAQQDQQQQPQHALGKNDIATNIEKGPAEGETFSDNAQAGVLKVEAAAMVWGKKDLIAAYAFIWLVFVAASLQEVVVRVLTPFVTSTFGTHSLTATMNVVSNIVGGLIKIPLAKVLDTWGRPQGLTLMMVLMVLGFVLMAACKNVTTYAAAQVFYTVGAQGLSYCVTIFVSDTTSLKNRSLMLSIAGSPYIFTTWSGGPIASAALSGAGWRWGLGVWAIVTPVVVLPFCGIFFWNQHKARKLGFLESALTIRDLSLSSIWKYCIDVDLAGIFILAAGMTLFLLPMNIYSMQDDGWRSPMIISMIIIGGLLIIAFVFYERFLAPVTFIPYNLLVDRSMLYGGLFFMFLFFNNGVWGSYFSSMLMVVWNQSVANTTYINNIYRTGSSVFAIIIGLFIRWTGRYKPFALYFFMPLMMLGVGLMIHFRQPDQSIGYVIMTQFFVAFAGGPLVECGQMCMMAVADHQHIAVSFAVLSLFGSIGSAIGSTVSAAIWTGTFKKALERHVPKTVNVDMVYSSLYAQLSYPPGTPERLGIAKAYGDAQRIMCITSVAILTGCFASIVMWRNLNVKTIKQTRGNII</sequence>
<gene>
    <name evidence="10" type="ORF">FMUND_15805</name>
</gene>
<dbReference type="GO" id="GO:0022857">
    <property type="term" value="F:transmembrane transporter activity"/>
    <property type="evidence" value="ECO:0007669"/>
    <property type="project" value="InterPro"/>
</dbReference>
<keyword evidence="6 9" id="KW-0472">Membrane</keyword>
<reference evidence="10 11" key="1">
    <citation type="submission" date="2020-05" db="EMBL/GenBank/DDBJ databases">
        <title>Identification and distribution of gene clusters putatively required for synthesis of sphingolipid metabolism inhibitors in phylogenetically diverse species of the filamentous fungus Fusarium.</title>
        <authorList>
            <person name="Kim H.-S."/>
            <person name="Busman M."/>
            <person name="Brown D.W."/>
            <person name="Divon H."/>
            <person name="Uhlig S."/>
            <person name="Proctor R.H."/>
        </authorList>
    </citation>
    <scope>NUCLEOTIDE SEQUENCE [LARGE SCALE GENOMIC DNA]</scope>
    <source>
        <strain evidence="10 11">NRRL 66235</strain>
    </source>
</reference>
<evidence type="ECO:0000256" key="2">
    <source>
        <dbReference type="ARBA" id="ARBA00008335"/>
    </source>
</evidence>
<dbReference type="InterPro" id="IPR036259">
    <property type="entry name" value="MFS_trans_sf"/>
</dbReference>
<feature type="transmembrane region" description="Helical" evidence="9">
    <location>
        <begin position="489"/>
        <end position="511"/>
    </location>
</feature>
<dbReference type="EMBL" id="JAAOAN010001295">
    <property type="protein sequence ID" value="KAF5695999.1"/>
    <property type="molecule type" value="Genomic_DNA"/>
</dbReference>
<dbReference type="SUPFAM" id="SSF103473">
    <property type="entry name" value="MFS general substrate transporter"/>
    <property type="match status" value="2"/>
</dbReference>
<name>A0A8H6CXN1_9HYPO</name>
<dbReference type="Gene3D" id="1.20.1250.20">
    <property type="entry name" value="MFS general substrate transporter like domains"/>
    <property type="match status" value="2"/>
</dbReference>
<evidence type="ECO:0000256" key="4">
    <source>
        <dbReference type="ARBA" id="ARBA00022692"/>
    </source>
</evidence>
<evidence type="ECO:0000313" key="10">
    <source>
        <dbReference type="EMBL" id="KAF5695999.1"/>
    </source>
</evidence>
<feature type="transmembrane region" description="Helical" evidence="9">
    <location>
        <begin position="77"/>
        <end position="94"/>
    </location>
</feature>
<keyword evidence="4 9" id="KW-0812">Transmembrane</keyword>
<keyword evidence="5 9" id="KW-1133">Transmembrane helix</keyword>
<feature type="transmembrane region" description="Helical" evidence="9">
    <location>
        <begin position="145"/>
        <end position="162"/>
    </location>
</feature>
<feature type="transmembrane region" description="Helical" evidence="9">
    <location>
        <begin position="235"/>
        <end position="255"/>
    </location>
</feature>
<comment type="caution">
    <text evidence="10">The sequence shown here is derived from an EMBL/GenBank/DDBJ whole genome shotgun (WGS) entry which is preliminary data.</text>
</comment>